<accession>A0A150M0M1</accession>
<dbReference type="InterPro" id="IPR027417">
    <property type="entry name" value="P-loop_NTPase"/>
</dbReference>
<feature type="coiled-coil region" evidence="4">
    <location>
        <begin position="508"/>
        <end position="567"/>
    </location>
</feature>
<dbReference type="NCBIfam" id="NF000170">
    <property type="entry name" value="ABCF_Vga_all"/>
    <property type="match status" value="1"/>
</dbReference>
<keyword evidence="1" id="KW-0677">Repeat</keyword>
<feature type="domain" description="ABC transporter" evidence="5">
    <location>
        <begin position="43"/>
        <end position="215"/>
    </location>
</feature>
<gene>
    <name evidence="6" type="ORF">B4135_2380</name>
</gene>
<dbReference type="CDD" id="cd03221">
    <property type="entry name" value="ABCF_EF-3"/>
    <property type="match status" value="2"/>
</dbReference>
<dbReference type="PROSITE" id="PS00211">
    <property type="entry name" value="ABC_TRANSPORTER_1"/>
    <property type="match status" value="1"/>
</dbReference>
<dbReference type="InterPro" id="IPR003439">
    <property type="entry name" value="ABC_transporter-like_ATP-bd"/>
</dbReference>
<evidence type="ECO:0000313" key="7">
    <source>
        <dbReference type="Proteomes" id="UP000075683"/>
    </source>
</evidence>
<reference evidence="6 7" key="1">
    <citation type="submission" date="2016-01" db="EMBL/GenBank/DDBJ databases">
        <title>Draft Genome Sequences of Seven Thermophilic Sporeformers Isolated from Foods.</title>
        <authorList>
            <person name="Berendsen E.M."/>
            <person name="Wells-Bennik M.H."/>
            <person name="Krawcyk A.O."/>
            <person name="De Jong A."/>
            <person name="Holsappel S."/>
            <person name="Eijlander R.T."/>
            <person name="Kuipers O.P."/>
        </authorList>
    </citation>
    <scope>NUCLEOTIDE SEQUENCE [LARGE SCALE GENOMIC DNA]</scope>
    <source>
        <strain evidence="6 7">B4135</strain>
    </source>
</reference>
<dbReference type="SMART" id="SM00382">
    <property type="entry name" value="AAA"/>
    <property type="match status" value="2"/>
</dbReference>
<dbReference type="PATRIC" id="fig|301148.3.peg.3886"/>
<dbReference type="Pfam" id="PF00005">
    <property type="entry name" value="ABC_tran"/>
    <property type="match status" value="2"/>
</dbReference>
<dbReference type="STRING" id="301148.B4135_2380"/>
<feature type="coiled-coil region" evidence="4">
    <location>
        <begin position="211"/>
        <end position="287"/>
    </location>
</feature>
<keyword evidence="3" id="KW-0067">ATP-binding</keyword>
<feature type="domain" description="ABC transporter" evidence="5">
    <location>
        <begin position="312"/>
        <end position="520"/>
    </location>
</feature>
<dbReference type="InterPro" id="IPR003593">
    <property type="entry name" value="AAA+_ATPase"/>
</dbReference>
<dbReference type="Pfam" id="PF12848">
    <property type="entry name" value="ABC_tran_Xtn"/>
    <property type="match status" value="1"/>
</dbReference>
<dbReference type="InterPro" id="IPR017871">
    <property type="entry name" value="ABC_transporter-like_CS"/>
</dbReference>
<name>A0A150M0M1_9BACI</name>
<dbReference type="PROSITE" id="PS50893">
    <property type="entry name" value="ABC_TRANSPORTER_2"/>
    <property type="match status" value="2"/>
</dbReference>
<dbReference type="Proteomes" id="UP000075683">
    <property type="component" value="Unassembled WGS sequence"/>
</dbReference>
<dbReference type="Gene3D" id="3.40.50.300">
    <property type="entry name" value="P-loop containing nucleotide triphosphate hydrolases"/>
    <property type="match status" value="3"/>
</dbReference>
<evidence type="ECO:0000256" key="3">
    <source>
        <dbReference type="ARBA" id="ARBA00022840"/>
    </source>
</evidence>
<keyword evidence="4" id="KW-0175">Coiled coil</keyword>
<dbReference type="SUPFAM" id="SSF52540">
    <property type="entry name" value="P-loop containing nucleoside triphosphate hydrolases"/>
    <property type="match status" value="2"/>
</dbReference>
<dbReference type="PANTHER" id="PTHR19211:SF100">
    <property type="entry name" value="RIBOSOME PROTECTION PROTEIN VMLR"/>
    <property type="match status" value="1"/>
</dbReference>
<dbReference type="GO" id="GO:0005524">
    <property type="term" value="F:ATP binding"/>
    <property type="evidence" value="ECO:0007669"/>
    <property type="project" value="UniProtKB-KW"/>
</dbReference>
<evidence type="ECO:0000256" key="1">
    <source>
        <dbReference type="ARBA" id="ARBA00022737"/>
    </source>
</evidence>
<evidence type="ECO:0000256" key="4">
    <source>
        <dbReference type="SAM" id="Coils"/>
    </source>
</evidence>
<evidence type="ECO:0000259" key="5">
    <source>
        <dbReference type="PROSITE" id="PS50893"/>
    </source>
</evidence>
<dbReference type="EMBL" id="LQYT01000053">
    <property type="protein sequence ID" value="KYD17709.1"/>
    <property type="molecule type" value="Genomic_DNA"/>
</dbReference>
<dbReference type="InterPro" id="IPR032781">
    <property type="entry name" value="ABC_tran_Xtn"/>
</dbReference>
<comment type="caution">
    <text evidence="6">The sequence shown here is derived from an EMBL/GenBank/DDBJ whole genome shotgun (WGS) entry which is preliminary data.</text>
</comment>
<organism evidence="6 7">
    <name type="scientific">Caldibacillus debilis</name>
    <dbReference type="NCBI Taxonomy" id="301148"/>
    <lineage>
        <taxon>Bacteria</taxon>
        <taxon>Bacillati</taxon>
        <taxon>Bacillota</taxon>
        <taxon>Bacilli</taxon>
        <taxon>Bacillales</taxon>
        <taxon>Bacillaceae</taxon>
        <taxon>Caldibacillus</taxon>
    </lineage>
</organism>
<sequence length="570" mass="65785">MKRGKAIGNSEYKWHNPYRSTDGFCELYLTLTVIQRSVYMILLEINHIKHYVRDRLLLDVNNLQIHDHDKIGLIGPNGCGKTTLLNIMAGTINPNNGKVTRYANIELIPQIKQQAGTTKSGGEVTKEYLQQVLYRHPSLLLADEPTTNLDTDHIEWLEKILSEWKGAFVIVSHDRDFLDSLCTTIWEIDGCKIIEYTGNYTNYKEQKEKKKLRNQLEYKKYMEKKKQLERAIIDLKHRAQRATKKPKNISNSEARVPGVKTHYASIQKKLMLNIKSIQKRIERLEAVEKEKELPPIKMELKNAELPRNKPILRVEDLSGIVGERVLWNKISFQIRVGDKLAIIGPNGSGKTTLIKKIINKDPKVKLSPSVKIGYFSQDLNILDDKKTILQNVWATSNHNETFIRTVLARMHFFGEDIYKPVEILSGGERVKAALAKIILSDVNMLVLDEPTNFLDAQAIEALETLLMNYEGSVIFASHDRRFINKVATRILSIRNGRIELFSGNYKEYKEYQQQQIQAKQDKERNERLLLLETKIAEVISRLSLNPSEELDRQLENLLSEKEKLIQKNFD</sequence>
<dbReference type="NCBIfam" id="NF000355">
    <property type="entry name" value="ribo_prot_ABC_F"/>
    <property type="match status" value="1"/>
</dbReference>
<dbReference type="PANTHER" id="PTHR19211">
    <property type="entry name" value="ATP-BINDING TRANSPORT PROTEIN-RELATED"/>
    <property type="match status" value="1"/>
</dbReference>
<keyword evidence="2" id="KW-0547">Nucleotide-binding</keyword>
<dbReference type="AlphaFoldDB" id="A0A150M0M1"/>
<protein>
    <recommendedName>
        <fullName evidence="5">ABC transporter domain-containing protein</fullName>
    </recommendedName>
</protein>
<proteinExistence type="predicted"/>
<evidence type="ECO:0000256" key="2">
    <source>
        <dbReference type="ARBA" id="ARBA00022741"/>
    </source>
</evidence>
<dbReference type="GO" id="GO:0016887">
    <property type="term" value="F:ATP hydrolysis activity"/>
    <property type="evidence" value="ECO:0007669"/>
    <property type="project" value="InterPro"/>
</dbReference>
<evidence type="ECO:0000313" key="6">
    <source>
        <dbReference type="EMBL" id="KYD17709.1"/>
    </source>
</evidence>
<dbReference type="InterPro" id="IPR050611">
    <property type="entry name" value="ABCF"/>
</dbReference>